<organism evidence="2 3">
    <name type="scientific">Demequina activiva</name>
    <dbReference type="NCBI Taxonomy" id="1582364"/>
    <lineage>
        <taxon>Bacteria</taxon>
        <taxon>Bacillati</taxon>
        <taxon>Actinomycetota</taxon>
        <taxon>Actinomycetes</taxon>
        <taxon>Micrococcales</taxon>
        <taxon>Demequinaceae</taxon>
        <taxon>Demequina</taxon>
    </lineage>
</organism>
<comment type="caution">
    <text evidence="2">The sequence shown here is derived from an EMBL/GenBank/DDBJ whole genome shotgun (WGS) entry which is preliminary data.</text>
</comment>
<gene>
    <name evidence="2" type="ORF">Dac01nite_20480</name>
</gene>
<proteinExistence type="predicted"/>
<feature type="region of interest" description="Disordered" evidence="1">
    <location>
        <begin position="101"/>
        <end position="139"/>
    </location>
</feature>
<feature type="region of interest" description="Disordered" evidence="1">
    <location>
        <begin position="1"/>
        <end position="22"/>
    </location>
</feature>
<evidence type="ECO:0000313" key="3">
    <source>
        <dbReference type="Proteomes" id="UP000652354"/>
    </source>
</evidence>
<keyword evidence="3" id="KW-1185">Reference proteome</keyword>
<evidence type="ECO:0000313" key="2">
    <source>
        <dbReference type="EMBL" id="GIG55296.1"/>
    </source>
</evidence>
<protein>
    <submittedName>
        <fullName evidence="2">Uncharacterized protein</fullName>
    </submittedName>
</protein>
<dbReference type="EMBL" id="BONR01000004">
    <property type="protein sequence ID" value="GIG55296.1"/>
    <property type="molecule type" value="Genomic_DNA"/>
</dbReference>
<dbReference type="RefSeq" id="WP_203656630.1">
    <property type="nucleotide sequence ID" value="NZ_BONR01000004.1"/>
</dbReference>
<reference evidence="2" key="1">
    <citation type="submission" date="2021-01" db="EMBL/GenBank/DDBJ databases">
        <title>Whole genome shotgun sequence of Demequina activiva NBRC 110675.</title>
        <authorList>
            <person name="Komaki H."/>
            <person name="Tamura T."/>
        </authorList>
    </citation>
    <scope>NUCLEOTIDE SEQUENCE</scope>
    <source>
        <strain evidence="2">NBRC 110675</strain>
    </source>
</reference>
<sequence length="139" mass="15225">MDAEPPVSPHLRRAQALERQRQAESRQAAVLVRQFAEDARAAGIEPVRFTARPYQGGGGRYRTDVEGWYLKRDQSVGVGTDGLFYVLSVAPSLKARITGAHLEPADPPLELGKGGRDGESMPMEEALRKRLAGGNDWGR</sequence>
<accession>A0A919Q5K7</accession>
<name>A0A919Q5K7_9MICO</name>
<evidence type="ECO:0000256" key="1">
    <source>
        <dbReference type="SAM" id="MobiDB-lite"/>
    </source>
</evidence>
<dbReference type="AlphaFoldDB" id="A0A919Q5K7"/>
<dbReference type="Proteomes" id="UP000652354">
    <property type="component" value="Unassembled WGS sequence"/>
</dbReference>